<dbReference type="AlphaFoldDB" id="A0A940IFF9"/>
<evidence type="ECO:0000256" key="7">
    <source>
        <dbReference type="ARBA" id="ARBA00023010"/>
    </source>
</evidence>
<evidence type="ECO:0000256" key="9">
    <source>
        <dbReference type="HAMAP-Rule" id="MF_01463"/>
    </source>
</evidence>
<feature type="domain" description="SecDF P1 head subdomain" evidence="13">
    <location>
        <begin position="392"/>
        <end position="488"/>
    </location>
</feature>
<evidence type="ECO:0000256" key="8">
    <source>
        <dbReference type="ARBA" id="ARBA00023136"/>
    </source>
</evidence>
<evidence type="ECO:0000259" key="11">
    <source>
        <dbReference type="Pfam" id="PF02355"/>
    </source>
</evidence>
<evidence type="ECO:0000256" key="6">
    <source>
        <dbReference type="ARBA" id="ARBA00022989"/>
    </source>
</evidence>
<evidence type="ECO:0000256" key="1">
    <source>
        <dbReference type="ARBA" id="ARBA00004651"/>
    </source>
</evidence>
<keyword evidence="2 9" id="KW-0813">Transport</keyword>
<feature type="transmembrane region" description="Helical" evidence="9">
    <location>
        <begin position="903"/>
        <end position="920"/>
    </location>
</feature>
<feature type="transmembrane region" description="Helical" evidence="9">
    <location>
        <begin position="847"/>
        <end position="864"/>
    </location>
</feature>
<dbReference type="SUPFAM" id="SSF82866">
    <property type="entry name" value="Multidrug efflux transporter AcrB transmembrane domain"/>
    <property type="match status" value="2"/>
</dbReference>
<dbReference type="NCBIfam" id="TIGR00966">
    <property type="entry name" value="transloc_SecF"/>
    <property type="match status" value="1"/>
</dbReference>
<dbReference type="InterPro" id="IPR005665">
    <property type="entry name" value="SecF_bac"/>
</dbReference>
<keyword evidence="8 9" id="KW-0472">Membrane</keyword>
<gene>
    <name evidence="14" type="primary">secDF</name>
    <name evidence="9" type="synonym">secD</name>
    <name evidence="10" type="synonym">secF</name>
    <name evidence="14" type="ORF">IAC51_08100</name>
</gene>
<dbReference type="Pfam" id="PF21760">
    <property type="entry name" value="SecD_1st"/>
    <property type="match status" value="1"/>
</dbReference>
<comment type="subunit">
    <text evidence="9">Forms a complex with SecF. Part of the essential Sec protein translocation apparatus which comprises SecA, SecYEG and auxiliary proteins SecDF. Other proteins may also be involved.</text>
</comment>
<comment type="caution">
    <text evidence="14">The sequence shown here is derived from an EMBL/GenBank/DDBJ whole genome shotgun (WGS) entry which is preliminary data.</text>
</comment>
<organism evidence="14 15">
    <name type="scientific">Candidatus Aphodosoma intestinipullorum</name>
    <dbReference type="NCBI Taxonomy" id="2840674"/>
    <lineage>
        <taxon>Bacteria</taxon>
        <taxon>Pseudomonadati</taxon>
        <taxon>Bacteroidota</taxon>
        <taxon>Bacteroidia</taxon>
        <taxon>Bacteroidales</taxon>
        <taxon>Candidatus Aphodosoma</taxon>
    </lineage>
</organism>
<reference evidence="14" key="1">
    <citation type="submission" date="2020-10" db="EMBL/GenBank/DDBJ databases">
        <authorList>
            <person name="Gilroy R."/>
        </authorList>
    </citation>
    <scope>NUCLEOTIDE SEQUENCE</scope>
    <source>
        <strain evidence="14">3924</strain>
    </source>
</reference>
<dbReference type="PRINTS" id="PR01755">
    <property type="entry name" value="SECFTRNLCASE"/>
</dbReference>
<protein>
    <recommendedName>
        <fullName evidence="9 10">Multifunctional fusion protein</fullName>
    </recommendedName>
    <domain>
        <recommendedName>
            <fullName evidence="9">Protein translocase subunit SecD</fullName>
        </recommendedName>
    </domain>
    <domain>
        <recommendedName>
            <fullName evidence="10">Protein-export membrane protein SecF</fullName>
        </recommendedName>
    </domain>
</protein>
<dbReference type="InterPro" id="IPR022813">
    <property type="entry name" value="SecD/SecF_arch_bac"/>
</dbReference>
<dbReference type="Gene3D" id="1.20.1640.10">
    <property type="entry name" value="Multidrug efflux transporter AcrB transmembrane domain"/>
    <property type="match status" value="2"/>
</dbReference>
<sequence length="1020" mass="112578">MQNKGFVRLLAAALMLVCLFYLSFSFVTNSYSRKADEYAKGDNEKYYNFMDSVAGEKVWLGYTLRECREKEINLGLDLKGGMNVTLEVSVSDILRALSDYNNSEIFNNAIEAARVRQARSGENFLNLFVEEFHKIDPNAKLSTVFSTYDLKDQIQPSTSDAEVVRILQEQINSAIDNSFNVLRNRIDRFGVVQPNIQKLDVEGRILVELPGIKEPERVRKLLQGSANLEFWETYKYQELISYLDQANAIIREMNKAAEAASADTTVAAETEVVDEVAVIEGSDSTAADSLSAIAESLSSQETAQTDAQSQEEMLKEYPLFAKLQPMQNNGPIVGVALGSDTAAVNKMLSMKQVKDILPRDLRLKWTVKPIDQNAKQLAYELIAIKVTDRDGRAPLEGDVITDARSDFDQLSGGSVVSMKMSSEGSKVWARLTKENIGREIAIVLDNYVYSFPTVNSEITGGSSQISGQFTPEEAKDLANVLNSGKMPAPAHIVQEDVVGPSLGQTAINNGFVSFVIAFVLVLAYMIVYYGVIPGLIADGALVLNILFIFGILASFKAVLTMPGIAGIVLTLGMAVDANVLIYERIREELRGGKNFKKAVADGYSNAFSAIADSNITTLLTGVILVYFGTGPIKGFATTLIIGIISSVFTAVFLTRLVYDRMNKHDKCQNLKFITPITKNFLQNNKINFVKIRRYGYIVACVFALTAIVSLSFRGLKQGIDFSGGRNYVVRFEQPVKIDDMRETLSGVFDGAQLSVITMGSENQVRISTNYGITSIEDNVDAKITNMLYNGVKPWLNPNVTESMFVDRYVVEDGKYLPLTNDDGRVTFGIQSSQKVGPTVADDIKVSAVWSVLLAIVMIGLYILVRFRNWAFSAGAIAALVHDVLFILGVYSIFYSIMPFSLEIDQSFIAAILTVVGYSINDKVVVFDRIRENLHLYPKRDLEPQINDSLNSTLSRTFSTSMSTAIVLIAIFIFGGETIRGFVFAMLLGVIVGTCSTWFVATPIAYDLQKKQRERKAAKAA</sequence>
<dbReference type="GO" id="GO:0043952">
    <property type="term" value="P:protein transport by the Sec complex"/>
    <property type="evidence" value="ECO:0007669"/>
    <property type="project" value="UniProtKB-UniRule"/>
</dbReference>
<evidence type="ECO:0000256" key="2">
    <source>
        <dbReference type="ARBA" id="ARBA00022448"/>
    </source>
</evidence>
<feature type="transmembrane region" description="Helical" evidence="9">
    <location>
        <begin position="981"/>
        <end position="1005"/>
    </location>
</feature>
<reference evidence="14" key="2">
    <citation type="journal article" date="2021" name="PeerJ">
        <title>Extensive microbial diversity within the chicken gut microbiome revealed by metagenomics and culture.</title>
        <authorList>
            <person name="Gilroy R."/>
            <person name="Ravi A."/>
            <person name="Getino M."/>
            <person name="Pursley I."/>
            <person name="Horton D.L."/>
            <person name="Alikhan N.F."/>
            <person name="Baker D."/>
            <person name="Gharbi K."/>
            <person name="Hall N."/>
            <person name="Watson M."/>
            <person name="Adriaenssens E.M."/>
            <person name="Foster-Nyarko E."/>
            <person name="Jarju S."/>
            <person name="Secka A."/>
            <person name="Antonio M."/>
            <person name="Oren A."/>
            <person name="Chaudhuri R.R."/>
            <person name="La Ragione R."/>
            <person name="Hildebrand F."/>
            <person name="Pallen M.J."/>
        </authorList>
    </citation>
    <scope>NUCLEOTIDE SEQUENCE</scope>
    <source>
        <strain evidence="14">3924</strain>
    </source>
</reference>
<dbReference type="NCBIfam" id="TIGR01129">
    <property type="entry name" value="secD"/>
    <property type="match status" value="1"/>
</dbReference>
<dbReference type="NCBIfam" id="NF009585">
    <property type="entry name" value="PRK13024.1-5"/>
    <property type="match status" value="1"/>
</dbReference>
<dbReference type="InterPro" id="IPR055344">
    <property type="entry name" value="SecD_SecF_C_bact"/>
</dbReference>
<feature type="transmembrane region" description="Helical" evidence="9">
    <location>
        <begin position="511"/>
        <end position="532"/>
    </location>
</feature>
<comment type="caution">
    <text evidence="9">Lacks conserved residue(s) required for the propagation of feature annotation.</text>
</comment>
<evidence type="ECO:0000313" key="15">
    <source>
        <dbReference type="Proteomes" id="UP000712007"/>
    </source>
</evidence>
<dbReference type="Proteomes" id="UP000712007">
    <property type="component" value="Unassembled WGS sequence"/>
</dbReference>
<feature type="transmembrane region" description="Helical" evidence="9">
    <location>
        <begin position="564"/>
        <end position="582"/>
    </location>
</feature>
<comment type="similarity">
    <text evidence="10">Belongs to the SecD/SecF family. SecF subfamily.</text>
</comment>
<feature type="transmembrane region" description="Helical" evidence="9">
    <location>
        <begin position="694"/>
        <end position="712"/>
    </location>
</feature>
<evidence type="ECO:0000259" key="13">
    <source>
        <dbReference type="Pfam" id="PF22599"/>
    </source>
</evidence>
<evidence type="ECO:0000256" key="3">
    <source>
        <dbReference type="ARBA" id="ARBA00022475"/>
    </source>
</evidence>
<feature type="domain" description="Protein translocase subunit SecDF P1" evidence="12">
    <location>
        <begin position="176"/>
        <end position="232"/>
    </location>
</feature>
<dbReference type="HAMAP" id="MF_01464_B">
    <property type="entry name" value="SecF_B"/>
    <property type="match status" value="1"/>
</dbReference>
<comment type="similarity">
    <text evidence="9">Belongs to the SecD/SecF family. SecD subfamily.</text>
</comment>
<keyword evidence="6 9" id="KW-1133">Transmembrane helix</keyword>
<dbReference type="GO" id="GO:0006605">
    <property type="term" value="P:protein targeting"/>
    <property type="evidence" value="ECO:0007669"/>
    <property type="project" value="UniProtKB-UniRule"/>
</dbReference>
<dbReference type="Pfam" id="PF02355">
    <property type="entry name" value="SecD_SecF_C"/>
    <property type="match status" value="2"/>
</dbReference>
<dbReference type="InterPro" id="IPR054384">
    <property type="entry name" value="SecDF_P1_head"/>
</dbReference>
<dbReference type="Gene3D" id="3.30.70.3220">
    <property type="match status" value="1"/>
</dbReference>
<dbReference type="InterPro" id="IPR048631">
    <property type="entry name" value="SecD_1st"/>
</dbReference>
<evidence type="ECO:0000256" key="4">
    <source>
        <dbReference type="ARBA" id="ARBA00022692"/>
    </source>
</evidence>
<dbReference type="InterPro" id="IPR022645">
    <property type="entry name" value="SecD/SecF_bac"/>
</dbReference>
<keyword evidence="7 9" id="KW-0811">Translocation</keyword>
<comment type="subunit">
    <text evidence="10">Forms a complex with SecD. Part of the essential Sec protein translocation apparatus which comprises SecA, SecYEG and auxiliary proteins SecDF. Other proteins may also be involved.</text>
</comment>
<feature type="transmembrane region" description="Helical" evidence="9">
    <location>
        <begin position="634"/>
        <end position="658"/>
    </location>
</feature>
<dbReference type="PANTHER" id="PTHR30081">
    <property type="entry name" value="PROTEIN-EXPORT MEMBRANE PROTEIN SEC"/>
    <property type="match status" value="1"/>
</dbReference>
<feature type="domain" description="Protein export membrane protein SecD/SecF C-terminal" evidence="11">
    <location>
        <begin position="828"/>
        <end position="1009"/>
    </location>
</feature>
<accession>A0A940IFF9</accession>
<feature type="transmembrane region" description="Helical" evidence="9">
    <location>
        <begin position="603"/>
        <end position="628"/>
    </location>
</feature>
<evidence type="ECO:0000259" key="12">
    <source>
        <dbReference type="Pfam" id="PF21760"/>
    </source>
</evidence>
<dbReference type="NCBIfam" id="TIGR00916">
    <property type="entry name" value="2A0604s01"/>
    <property type="match status" value="2"/>
</dbReference>
<dbReference type="HAMAP" id="MF_01463_B">
    <property type="entry name" value="SecD_B"/>
    <property type="match status" value="1"/>
</dbReference>
<evidence type="ECO:0000256" key="5">
    <source>
        <dbReference type="ARBA" id="ARBA00022927"/>
    </source>
</evidence>
<evidence type="ECO:0000256" key="10">
    <source>
        <dbReference type="HAMAP-Rule" id="MF_01464"/>
    </source>
</evidence>
<proteinExistence type="inferred from homology"/>
<dbReference type="InterPro" id="IPR005791">
    <property type="entry name" value="SecD"/>
</dbReference>
<feature type="transmembrane region" description="Helical" evidence="9">
    <location>
        <begin position="876"/>
        <end position="897"/>
    </location>
</feature>
<dbReference type="GO" id="GO:0065002">
    <property type="term" value="P:intracellular protein transmembrane transport"/>
    <property type="evidence" value="ECO:0007669"/>
    <property type="project" value="UniProtKB-UniRule"/>
</dbReference>
<comment type="subcellular location">
    <subcellularLocation>
        <location evidence="1 9">Cell membrane</location>
        <topology evidence="1 9">Multi-pass membrane protein</topology>
    </subcellularLocation>
</comment>
<dbReference type="PANTHER" id="PTHR30081:SF1">
    <property type="entry name" value="PROTEIN TRANSLOCASE SUBUNIT SECD"/>
    <property type="match status" value="1"/>
</dbReference>
<dbReference type="InterPro" id="IPR048634">
    <property type="entry name" value="SecD_SecF_C"/>
</dbReference>
<dbReference type="GO" id="GO:0015450">
    <property type="term" value="F:protein-transporting ATPase activity"/>
    <property type="evidence" value="ECO:0007669"/>
    <property type="project" value="InterPro"/>
</dbReference>
<dbReference type="GO" id="GO:0005886">
    <property type="term" value="C:plasma membrane"/>
    <property type="evidence" value="ECO:0007669"/>
    <property type="project" value="UniProtKB-SubCell"/>
</dbReference>
<keyword evidence="4 9" id="KW-0812">Transmembrane</keyword>
<dbReference type="Pfam" id="PF07549">
    <property type="entry name" value="Sec_GG"/>
    <property type="match status" value="2"/>
</dbReference>
<feature type="transmembrane region" description="Helical" evidence="9">
    <location>
        <begin position="539"/>
        <end position="558"/>
    </location>
</feature>
<comment type="function">
    <text evidence="9">Part of the Sec protein translocase complex. Interacts with the SecYEG preprotein conducting channel. SecDF uses the proton motive force (PMF) to complete protein translocation after the ATP-dependent function of SecA.</text>
</comment>
<dbReference type="Pfam" id="PF22599">
    <property type="entry name" value="SecDF_P1_head"/>
    <property type="match status" value="1"/>
</dbReference>
<keyword evidence="5 9" id="KW-0653">Protein transport</keyword>
<dbReference type="Gene3D" id="3.30.1360.200">
    <property type="match status" value="1"/>
</dbReference>
<dbReference type="EMBL" id="JADIMV010000138">
    <property type="protein sequence ID" value="MBO8440594.1"/>
    <property type="molecule type" value="Genomic_DNA"/>
</dbReference>
<evidence type="ECO:0000313" key="14">
    <source>
        <dbReference type="EMBL" id="MBO8440594.1"/>
    </source>
</evidence>
<keyword evidence="3 9" id="KW-1003">Cell membrane</keyword>
<feature type="domain" description="Protein export membrane protein SecD/SecF C-terminal" evidence="11">
    <location>
        <begin position="490"/>
        <end position="657"/>
    </location>
</feature>
<dbReference type="InterPro" id="IPR022646">
    <property type="entry name" value="SecD/SecF_CS"/>
</dbReference>
<name>A0A940IFF9_9BACT</name>
<dbReference type="FunFam" id="1.20.1640.10:FF:000004">
    <property type="entry name" value="Protein translocase subunit SecD"/>
    <property type="match status" value="1"/>
</dbReference>
<feature type="transmembrane region" description="Helical" evidence="9">
    <location>
        <begin position="957"/>
        <end position="975"/>
    </location>
</feature>